<dbReference type="Gene3D" id="1.10.10.10">
    <property type="entry name" value="Winged helix-like DNA-binding domain superfamily/Winged helix DNA-binding domain"/>
    <property type="match status" value="1"/>
</dbReference>
<dbReference type="InterPro" id="IPR027417">
    <property type="entry name" value="P-loop_NTPase"/>
</dbReference>
<dbReference type="PRINTS" id="PR00038">
    <property type="entry name" value="HTHLUXR"/>
</dbReference>
<evidence type="ECO:0000313" key="4">
    <source>
        <dbReference type="EMBL" id="SNY05641.1"/>
    </source>
</evidence>
<dbReference type="GO" id="GO:0005737">
    <property type="term" value="C:cytoplasm"/>
    <property type="evidence" value="ECO:0007669"/>
    <property type="project" value="TreeGrafter"/>
</dbReference>
<dbReference type="PROSITE" id="PS50043">
    <property type="entry name" value="HTH_LUXR_2"/>
    <property type="match status" value="1"/>
</dbReference>
<dbReference type="InterPro" id="IPR016032">
    <property type="entry name" value="Sig_transdc_resp-reg_C-effctor"/>
</dbReference>
<dbReference type="CDD" id="cd06170">
    <property type="entry name" value="LuxR_C_like"/>
    <property type="match status" value="1"/>
</dbReference>
<reference evidence="4 5" key="1">
    <citation type="submission" date="2017-09" db="EMBL/GenBank/DDBJ databases">
        <authorList>
            <person name="Ehlers B."/>
            <person name="Leendertz F.H."/>
        </authorList>
    </citation>
    <scope>NUCLEOTIDE SEQUENCE [LARGE SCALE GENOMIC DNA]</scope>
    <source>
        <strain evidence="4 5">CGMCC 4.6857</strain>
    </source>
</reference>
<evidence type="ECO:0000259" key="3">
    <source>
        <dbReference type="PROSITE" id="PS50043"/>
    </source>
</evidence>
<dbReference type="SUPFAM" id="SSF46894">
    <property type="entry name" value="C-terminal effector domain of the bipartite response regulators"/>
    <property type="match status" value="1"/>
</dbReference>
<keyword evidence="5" id="KW-1185">Reference proteome</keyword>
<dbReference type="EMBL" id="OBDY01000001">
    <property type="protein sequence ID" value="SNY05641.1"/>
    <property type="molecule type" value="Genomic_DNA"/>
</dbReference>
<protein>
    <submittedName>
        <fullName evidence="4">Regulatory protein, luxR family</fullName>
    </submittedName>
</protein>
<dbReference type="Proteomes" id="UP000219612">
    <property type="component" value="Unassembled WGS sequence"/>
</dbReference>
<evidence type="ECO:0000256" key="2">
    <source>
        <dbReference type="ARBA" id="ARBA00022840"/>
    </source>
</evidence>
<dbReference type="InterPro" id="IPR011990">
    <property type="entry name" value="TPR-like_helical_dom_sf"/>
</dbReference>
<proteinExistence type="predicted"/>
<evidence type="ECO:0000313" key="5">
    <source>
        <dbReference type="Proteomes" id="UP000219612"/>
    </source>
</evidence>
<dbReference type="GO" id="GO:0006355">
    <property type="term" value="P:regulation of DNA-templated transcription"/>
    <property type="evidence" value="ECO:0007669"/>
    <property type="project" value="InterPro"/>
</dbReference>
<dbReference type="PANTHER" id="PTHR16305">
    <property type="entry name" value="TESTICULAR SOLUBLE ADENYLYL CYCLASE"/>
    <property type="match status" value="1"/>
</dbReference>
<dbReference type="InterPro" id="IPR000792">
    <property type="entry name" value="Tscrpt_reg_LuxR_C"/>
</dbReference>
<dbReference type="Pfam" id="PF00196">
    <property type="entry name" value="GerE"/>
    <property type="match status" value="1"/>
</dbReference>
<sequence length="830" mass="89823">MLRDLLDRAKKGRGGALVIRGEAGIGKTALLQAVEAEAGGMRVLRATGVESESRLPYAALHQLLFPLTAQINFESDLYAVARAVLELIADAAPVVLVLDDLHWFDKESGDVLAFVARRIGSEAVLAVGATRLLSRESGLPDLEIGRLPGDVAAALLDAHAPDLPAVARRRLLTEAAGNPLALVELPKTAAGRLLDETLPLNSRLERAFAARAEDTGTAGLLLVLAADTNCDLKRLLAAAGAGLDDVQRAIDAELIVLDGASLRFRHPLMRSAVYQRAPLAARLAAHRALAEQLADFPDRRLWHLASAAVGTDEGLAAELELYAERARARGATMAAVAALRRAGELTDRPGRLTLRAAELASEVGARHEVEQMLAGNDLGGAGPVERARLANVLEVVRYPRYTDPLRRVRELTDIAEAAIEAGSPEVGRQVLWRAASRCFFQTTGPETAGARARIASLVQDDPLSLAILAYTVPEERGREVLQKISDYDDPEAARWLGSAALVLGDFERSSSMIGEAVDSARSQGRLGVLARLLGGSNWGRLWLGQWDRAHAELTEARGLAQETGEAFYAMAAQTSIAAITAMRGDLDRATELLEEVEASPLTAGMRYIQVALAQARGLVHLFRGEAGLAYAVLARTFDPAEPTYHRYMRWWLVPDLLDAAIGAGRLDEAREVIAELPELAERVGAPILVVAAEYASVLTHPDTGEITTRWPLYRARLQLHRGRKGRRNKDLLRSARDTFDMLGATPWADMARAELHAAGEHSGQRREAVREKLSPQELQIAAMAAEGLTNREIAERLFLSHRTIGSHLYRIYPKLGISRRAQLSGVLGVT</sequence>
<dbReference type="SUPFAM" id="SSF52540">
    <property type="entry name" value="P-loop containing nucleoside triphosphate hydrolases"/>
    <property type="match status" value="1"/>
</dbReference>
<gene>
    <name evidence="4" type="ORF">SAMN05421748_101517</name>
</gene>
<name>A0A285F611_9ACTN</name>
<dbReference type="InterPro" id="IPR041664">
    <property type="entry name" value="AAA_16"/>
</dbReference>
<accession>A0A285F611</accession>
<dbReference type="Gene3D" id="3.40.50.300">
    <property type="entry name" value="P-loop containing nucleotide triphosphate hydrolases"/>
    <property type="match status" value="1"/>
</dbReference>
<keyword evidence="1" id="KW-0547">Nucleotide-binding</keyword>
<dbReference type="Gene3D" id="1.25.40.10">
    <property type="entry name" value="Tetratricopeptide repeat domain"/>
    <property type="match status" value="1"/>
</dbReference>
<dbReference type="InterPro" id="IPR036388">
    <property type="entry name" value="WH-like_DNA-bd_sf"/>
</dbReference>
<dbReference type="SUPFAM" id="SSF48452">
    <property type="entry name" value="TPR-like"/>
    <property type="match status" value="1"/>
</dbReference>
<dbReference type="AlphaFoldDB" id="A0A285F611"/>
<dbReference type="PROSITE" id="PS00622">
    <property type="entry name" value="HTH_LUXR_1"/>
    <property type="match status" value="1"/>
</dbReference>
<dbReference type="GO" id="GO:0003677">
    <property type="term" value="F:DNA binding"/>
    <property type="evidence" value="ECO:0007669"/>
    <property type="project" value="InterPro"/>
</dbReference>
<organism evidence="4 5">
    <name type="scientific">Paractinoplanes atraurantiacus</name>
    <dbReference type="NCBI Taxonomy" id="1036182"/>
    <lineage>
        <taxon>Bacteria</taxon>
        <taxon>Bacillati</taxon>
        <taxon>Actinomycetota</taxon>
        <taxon>Actinomycetes</taxon>
        <taxon>Micromonosporales</taxon>
        <taxon>Micromonosporaceae</taxon>
        <taxon>Paractinoplanes</taxon>
    </lineage>
</organism>
<keyword evidence="2" id="KW-0067">ATP-binding</keyword>
<dbReference type="PANTHER" id="PTHR16305:SF35">
    <property type="entry name" value="TRANSCRIPTIONAL ACTIVATOR DOMAIN"/>
    <property type="match status" value="1"/>
</dbReference>
<dbReference type="GO" id="GO:0004016">
    <property type="term" value="F:adenylate cyclase activity"/>
    <property type="evidence" value="ECO:0007669"/>
    <property type="project" value="TreeGrafter"/>
</dbReference>
<feature type="domain" description="HTH luxR-type" evidence="3">
    <location>
        <begin position="766"/>
        <end position="830"/>
    </location>
</feature>
<dbReference type="GO" id="GO:0005524">
    <property type="term" value="F:ATP binding"/>
    <property type="evidence" value="ECO:0007669"/>
    <property type="project" value="UniProtKB-KW"/>
</dbReference>
<dbReference type="SMART" id="SM00421">
    <property type="entry name" value="HTH_LUXR"/>
    <property type="match status" value="1"/>
</dbReference>
<evidence type="ECO:0000256" key="1">
    <source>
        <dbReference type="ARBA" id="ARBA00022741"/>
    </source>
</evidence>
<dbReference type="Pfam" id="PF13191">
    <property type="entry name" value="AAA_16"/>
    <property type="match status" value="1"/>
</dbReference>